<evidence type="ECO:0000313" key="12">
    <source>
        <dbReference type="EMBL" id="KAI5064968.1"/>
    </source>
</evidence>
<evidence type="ECO:0000256" key="1">
    <source>
        <dbReference type="ARBA" id="ARBA00004123"/>
    </source>
</evidence>
<accession>A0A9D4Z9E0</accession>
<feature type="compositionally biased region" description="Basic and acidic residues" evidence="10">
    <location>
        <begin position="300"/>
        <end position="309"/>
    </location>
</feature>
<dbReference type="EMBL" id="JABFUD020000019">
    <property type="protein sequence ID" value="KAI5064968.1"/>
    <property type="molecule type" value="Genomic_DNA"/>
</dbReference>
<name>A0A9D4Z9E0_ADICA</name>
<proteinExistence type="predicted"/>
<keyword evidence="8" id="KW-0539">Nucleus</keyword>
<evidence type="ECO:0000256" key="2">
    <source>
        <dbReference type="ARBA" id="ARBA00022723"/>
    </source>
</evidence>
<dbReference type="InterPro" id="IPR013087">
    <property type="entry name" value="Znf_C2H2_type"/>
</dbReference>
<dbReference type="Pfam" id="PF23118">
    <property type="entry name" value="zf-C2H2_STOP2_C"/>
    <property type="match status" value="1"/>
</dbReference>
<dbReference type="PANTHER" id="PTHR46352:SF1">
    <property type="entry name" value="PROTEIN SENSITIVE TO PROTON RHIZOTOXICITY 1"/>
    <property type="match status" value="1"/>
</dbReference>
<dbReference type="SUPFAM" id="SSF57667">
    <property type="entry name" value="beta-beta-alpha zinc fingers"/>
    <property type="match status" value="1"/>
</dbReference>
<evidence type="ECO:0000259" key="11">
    <source>
        <dbReference type="PROSITE" id="PS50157"/>
    </source>
</evidence>
<dbReference type="InterPro" id="IPR059161">
    <property type="entry name" value="Znf-C2H2_STOP1/2_3rd"/>
</dbReference>
<protein>
    <recommendedName>
        <fullName evidence="11">C2H2-type domain-containing protein</fullName>
    </recommendedName>
</protein>
<keyword evidence="14" id="KW-1185">Reference proteome</keyword>
<gene>
    <name evidence="12" type="ORF">GOP47_0019663</name>
    <name evidence="13" type="ORF">GOP47_0020267</name>
</gene>
<dbReference type="Gene3D" id="3.30.160.60">
    <property type="entry name" value="Classic Zinc Finger"/>
    <property type="match status" value="1"/>
</dbReference>
<keyword evidence="3" id="KW-0677">Repeat</keyword>
<dbReference type="Pfam" id="PF23115">
    <property type="entry name" value="zf-C2H2_STOP2_3rd"/>
    <property type="match status" value="1"/>
</dbReference>
<evidence type="ECO:0000313" key="13">
    <source>
        <dbReference type="EMBL" id="KAI5065572.1"/>
    </source>
</evidence>
<dbReference type="Proteomes" id="UP000886520">
    <property type="component" value="Chromosome 19"/>
</dbReference>
<dbReference type="OrthoDB" id="8113227at2759"/>
<dbReference type="AlphaFoldDB" id="A0A9D4Z9E0"/>
<keyword evidence="7" id="KW-0804">Transcription</keyword>
<evidence type="ECO:0000256" key="6">
    <source>
        <dbReference type="ARBA" id="ARBA00023015"/>
    </source>
</evidence>
<dbReference type="GO" id="GO:0010447">
    <property type="term" value="P:response to acidic pH"/>
    <property type="evidence" value="ECO:0007669"/>
    <property type="project" value="InterPro"/>
</dbReference>
<dbReference type="InterPro" id="IPR036236">
    <property type="entry name" value="Znf_C2H2_sf"/>
</dbReference>
<dbReference type="Pfam" id="PF12874">
    <property type="entry name" value="zf-met"/>
    <property type="match status" value="1"/>
</dbReference>
<keyword evidence="2" id="KW-0479">Metal-binding</keyword>
<dbReference type="GO" id="GO:0008270">
    <property type="term" value="F:zinc ion binding"/>
    <property type="evidence" value="ECO:0007669"/>
    <property type="project" value="UniProtKB-KW"/>
</dbReference>
<dbReference type="InterPro" id="IPR058196">
    <property type="entry name" value="zf-C2H2_STOP1/2_C"/>
</dbReference>
<keyword evidence="6" id="KW-0805">Transcription regulation</keyword>
<feature type="domain" description="C2H2-type" evidence="11">
    <location>
        <begin position="346"/>
        <end position="373"/>
    </location>
</feature>
<evidence type="ECO:0000313" key="14">
    <source>
        <dbReference type="Proteomes" id="UP000886520"/>
    </source>
</evidence>
<evidence type="ECO:0000256" key="9">
    <source>
        <dbReference type="PROSITE-ProRule" id="PRU00042"/>
    </source>
</evidence>
<feature type="region of interest" description="Disordered" evidence="10">
    <location>
        <begin position="1"/>
        <end position="32"/>
    </location>
</feature>
<keyword evidence="5" id="KW-0862">Zinc</keyword>
<evidence type="ECO:0000256" key="5">
    <source>
        <dbReference type="ARBA" id="ARBA00022833"/>
    </source>
</evidence>
<dbReference type="FunFam" id="3.30.160.60:FF:000100">
    <property type="entry name" value="Zinc finger 45-like"/>
    <property type="match status" value="1"/>
</dbReference>
<comment type="caution">
    <text evidence="13">The sequence shown here is derived from an EMBL/GenBank/DDBJ whole genome shotgun (WGS) entry which is preliminary data.</text>
</comment>
<reference evidence="13" key="1">
    <citation type="submission" date="2021-01" db="EMBL/GenBank/DDBJ databases">
        <title>Adiantum capillus-veneris genome.</title>
        <authorList>
            <person name="Fang Y."/>
            <person name="Liao Q."/>
        </authorList>
    </citation>
    <scope>NUCLEOTIDE SEQUENCE</scope>
    <source>
        <strain evidence="13">H3</strain>
        <tissue evidence="13">Leaf</tissue>
    </source>
</reference>
<dbReference type="SMART" id="SM00355">
    <property type="entry name" value="ZnF_C2H2"/>
    <property type="match status" value="4"/>
</dbReference>
<keyword evidence="4 9" id="KW-0863">Zinc-finger</keyword>
<sequence>MEQTLPSGSKDADTNYHMFGNNQLQGSTSNPQQSMPFFQRSFPVGTSQYRPWSHFHPLAAYPFEGDGCNRHTPTYIRNLPHSTSSYRTHLPAGIVNDTSHVPNFQAAPSWNSPEGLLEIILSSQQKLQQLQAVVELMVQVGGQGQEHHSLVAGVKLIMSQLFAATACLRQQPPDLVPDFSQASEGIDLRFDNFYDNGMNNSIPAVGHETLKLVNMRGAEALAMPLLNASEPQPQAMEPVLIKSMEISKPPGEMDSRFKEQHSDDLFCDPSNQRSHGNTIAKLIEFDSSNESSRMSSVKNRNQEAEDHEFPNVSRDDDDDGESENLPPGSYELVEMAAAEILAEHTHFCEICGKGFKRDANLRMHMRGHGDEYKTPAALARPDKSSGFLALGKPRRYSCPFLGCKRNKQHRKFQPLKTTLCVKNHYRRSHCPKMLTCSKCKVKKFSVVADLKTHEKHCGQDKWQCSCGTTFSRKDKLTGHVNLFSGHAPMVSCHETENFNNQGEPSSNSLTSESMEGLECLGGSNINPSALPRSGLATFDISDNETSITDLIALSDEVFRGDESKQQASVLLGEESFLLDNSRRRDAVEVLQNCG</sequence>
<evidence type="ECO:0000256" key="10">
    <source>
        <dbReference type="SAM" id="MobiDB-lite"/>
    </source>
</evidence>
<feature type="compositionally biased region" description="Polar residues" evidence="10">
    <location>
        <begin position="286"/>
        <end position="299"/>
    </location>
</feature>
<dbReference type="InterPro" id="IPR044300">
    <property type="entry name" value="STOP1/2"/>
</dbReference>
<evidence type="ECO:0000256" key="7">
    <source>
        <dbReference type="ARBA" id="ARBA00023163"/>
    </source>
</evidence>
<dbReference type="PROSITE" id="PS00028">
    <property type="entry name" value="ZINC_FINGER_C2H2_1"/>
    <property type="match status" value="1"/>
</dbReference>
<evidence type="ECO:0000256" key="3">
    <source>
        <dbReference type="ARBA" id="ARBA00022737"/>
    </source>
</evidence>
<comment type="subcellular location">
    <subcellularLocation>
        <location evidence="1">Nucleus</location>
    </subcellularLocation>
</comment>
<feature type="region of interest" description="Disordered" evidence="10">
    <location>
        <begin position="284"/>
        <end position="327"/>
    </location>
</feature>
<evidence type="ECO:0000256" key="8">
    <source>
        <dbReference type="ARBA" id="ARBA00023242"/>
    </source>
</evidence>
<feature type="compositionally biased region" description="Polar residues" evidence="10">
    <location>
        <begin position="20"/>
        <end position="32"/>
    </location>
</feature>
<dbReference type="PROSITE" id="PS50157">
    <property type="entry name" value="ZINC_FINGER_C2H2_2"/>
    <property type="match status" value="1"/>
</dbReference>
<dbReference type="EMBL" id="JABFUD020000019">
    <property type="protein sequence ID" value="KAI5065572.1"/>
    <property type="molecule type" value="Genomic_DNA"/>
</dbReference>
<organism evidence="13 14">
    <name type="scientific">Adiantum capillus-veneris</name>
    <name type="common">Maidenhair fern</name>
    <dbReference type="NCBI Taxonomy" id="13818"/>
    <lineage>
        <taxon>Eukaryota</taxon>
        <taxon>Viridiplantae</taxon>
        <taxon>Streptophyta</taxon>
        <taxon>Embryophyta</taxon>
        <taxon>Tracheophyta</taxon>
        <taxon>Polypodiopsida</taxon>
        <taxon>Polypodiidae</taxon>
        <taxon>Polypodiales</taxon>
        <taxon>Pteridineae</taxon>
        <taxon>Pteridaceae</taxon>
        <taxon>Vittarioideae</taxon>
        <taxon>Adiantum</taxon>
    </lineage>
</organism>
<dbReference type="GO" id="GO:0010044">
    <property type="term" value="P:response to aluminum ion"/>
    <property type="evidence" value="ECO:0007669"/>
    <property type="project" value="InterPro"/>
</dbReference>
<evidence type="ECO:0000256" key="4">
    <source>
        <dbReference type="ARBA" id="ARBA00022771"/>
    </source>
</evidence>
<dbReference type="PANTHER" id="PTHR46352">
    <property type="entry name" value="PROTEIN SENSITIVE TO PROTON RHIZOTOXICITY 1"/>
    <property type="match status" value="1"/>
</dbReference>